<evidence type="ECO:0000313" key="2">
    <source>
        <dbReference type="EMBL" id="JAT76919.1"/>
    </source>
</evidence>
<dbReference type="EMBL" id="GDKF01001703">
    <property type="protein sequence ID" value="JAT76919.1"/>
    <property type="molecule type" value="Transcribed_RNA"/>
</dbReference>
<name>A0A1D2ACH7_AUXPR</name>
<protein>
    <submittedName>
        <fullName evidence="2">Uncharacterized protein</fullName>
    </submittedName>
</protein>
<evidence type="ECO:0000256" key="1">
    <source>
        <dbReference type="SAM" id="MobiDB-lite"/>
    </source>
</evidence>
<dbReference type="AlphaFoldDB" id="A0A1D2ACH7"/>
<feature type="non-terminal residue" evidence="2">
    <location>
        <position position="1"/>
    </location>
</feature>
<proteinExistence type="predicted"/>
<feature type="region of interest" description="Disordered" evidence="1">
    <location>
        <begin position="437"/>
        <end position="466"/>
    </location>
</feature>
<accession>A0A1D2ACH7</accession>
<organism evidence="2">
    <name type="scientific">Auxenochlorella protothecoides</name>
    <name type="common">Green microalga</name>
    <name type="synonym">Chlorella protothecoides</name>
    <dbReference type="NCBI Taxonomy" id="3075"/>
    <lineage>
        <taxon>Eukaryota</taxon>
        <taxon>Viridiplantae</taxon>
        <taxon>Chlorophyta</taxon>
        <taxon>core chlorophytes</taxon>
        <taxon>Trebouxiophyceae</taxon>
        <taxon>Chlorellales</taxon>
        <taxon>Chlorellaceae</taxon>
        <taxon>Auxenochlorella</taxon>
    </lineage>
</organism>
<feature type="region of interest" description="Disordered" evidence="1">
    <location>
        <begin position="258"/>
        <end position="279"/>
    </location>
</feature>
<reference evidence="2" key="1">
    <citation type="submission" date="2015-08" db="EMBL/GenBank/DDBJ databases">
        <authorList>
            <person name="Babu N.S."/>
            <person name="Beckwith C.J."/>
            <person name="Beseler K.G."/>
            <person name="Brison A."/>
            <person name="Carone J.V."/>
            <person name="Caskin T.P."/>
            <person name="Diamond M."/>
            <person name="Durham M.E."/>
            <person name="Foxe J.M."/>
            <person name="Go M."/>
            <person name="Henderson B.A."/>
            <person name="Jones I.B."/>
            <person name="McGettigan J.A."/>
            <person name="Micheletti S.J."/>
            <person name="Nasrallah M.E."/>
            <person name="Ortiz D."/>
            <person name="Piller C.R."/>
            <person name="Privatt S.R."/>
            <person name="Schneider S.L."/>
            <person name="Sharp S."/>
            <person name="Smith T.C."/>
            <person name="Stanton J.D."/>
            <person name="Ullery H.E."/>
            <person name="Wilson R.J."/>
            <person name="Serrano M.G."/>
            <person name="Buck G."/>
            <person name="Lee V."/>
            <person name="Wang Y."/>
            <person name="Carvalho R."/>
            <person name="Voegtly L."/>
            <person name="Shi R."/>
            <person name="Duckworth R."/>
            <person name="Johnson A."/>
            <person name="Loviza R."/>
            <person name="Walstead R."/>
            <person name="Shah Z."/>
            <person name="Kiflezghi M."/>
            <person name="Wade K."/>
            <person name="Ball S.L."/>
            <person name="Bradley K.W."/>
            <person name="Asai D.J."/>
            <person name="Bowman C.A."/>
            <person name="Russell D.A."/>
            <person name="Pope W.H."/>
            <person name="Jacobs-Sera D."/>
            <person name="Hendrix R.W."/>
            <person name="Hatfull G.F."/>
        </authorList>
    </citation>
    <scope>NUCLEOTIDE SEQUENCE</scope>
</reference>
<sequence>PLRGYYGYNRDIVKHVMIMESSFCWDALTPQADGTPNNGAWESPARAAPGLPIQPTPASQGHENSRIGSKPATCSSMSLERYLEHYSLLTHDTGRVKILNPLEQSMLRMQDLKQVLSINGISQGNKPTRREILDRLPGSALVMPGKGQGDAASPLSSSMLALDAGVVAALPWVGTPTPALLAALSSGACSCCPLPLQRITVRLPAETVGQTPGGSGDIPASVKCTADPPVSAAGAGSPPARAAASLAAAGLWAQVTGNPPSTSPCAPQTAPQAHAPLPATHRPRLWLERGLAELARHSCISAHACDGALLGRKVAVVLLEDFVQELAEGTGGHTVPAGLHAGKVVEVLDPGAHTDACPRDCRAASHRFAYVRLRCVRCGPGGPSAPVATEAAAGERLDLLLDLSAPLQVLGAERLRGMPTPQLQDAWMLLEPLACSGGRGEAPPASKRQARQGPWSSSKQGRSRAN</sequence>
<gene>
    <name evidence="2" type="ORF">g.10113</name>
</gene>
<feature type="compositionally biased region" description="Polar residues" evidence="1">
    <location>
        <begin position="258"/>
        <end position="271"/>
    </location>
</feature>
<feature type="region of interest" description="Disordered" evidence="1">
    <location>
        <begin position="35"/>
        <end position="71"/>
    </location>
</feature>